<reference evidence="2 3" key="1">
    <citation type="journal article" date="2015" name="Genome Announc.">
        <title>Draft Genome Sequence and Gene Annotation of the Entomopathogenic Fungus Verticillium hemipterigenum.</title>
        <authorList>
            <person name="Horn F."/>
            <person name="Habel A."/>
            <person name="Scharf D.H."/>
            <person name="Dworschak J."/>
            <person name="Brakhage A.A."/>
            <person name="Guthke R."/>
            <person name="Hertweck C."/>
            <person name="Linde J."/>
        </authorList>
    </citation>
    <scope>NUCLEOTIDE SEQUENCE [LARGE SCALE GENOMIC DNA]</scope>
</reference>
<name>A0A0A1T9D9_9HYPO</name>
<evidence type="ECO:0000313" key="3">
    <source>
        <dbReference type="Proteomes" id="UP000039046"/>
    </source>
</evidence>
<evidence type="ECO:0008006" key="4">
    <source>
        <dbReference type="Google" id="ProtNLM"/>
    </source>
</evidence>
<keyword evidence="3" id="KW-1185">Reference proteome</keyword>
<evidence type="ECO:0000313" key="2">
    <source>
        <dbReference type="EMBL" id="CEJ81984.1"/>
    </source>
</evidence>
<dbReference type="EMBL" id="CDHN01000001">
    <property type="protein sequence ID" value="CEJ81984.1"/>
    <property type="molecule type" value="Genomic_DNA"/>
</dbReference>
<protein>
    <recommendedName>
        <fullName evidence="4">Erythromycin esterase</fullName>
    </recommendedName>
</protein>
<feature type="compositionally biased region" description="Basic and acidic residues" evidence="1">
    <location>
        <begin position="242"/>
        <end position="251"/>
    </location>
</feature>
<feature type="compositionally biased region" description="Basic and acidic residues" evidence="1">
    <location>
        <begin position="488"/>
        <end position="498"/>
    </location>
</feature>
<feature type="compositionally biased region" description="Polar residues" evidence="1">
    <location>
        <begin position="336"/>
        <end position="345"/>
    </location>
</feature>
<feature type="compositionally biased region" description="Polar residues" evidence="1">
    <location>
        <begin position="307"/>
        <end position="319"/>
    </location>
</feature>
<evidence type="ECO:0000256" key="1">
    <source>
        <dbReference type="SAM" id="MobiDB-lite"/>
    </source>
</evidence>
<dbReference type="STRING" id="1531966.A0A0A1T9D9"/>
<proteinExistence type="predicted"/>
<gene>
    <name evidence="2" type="ORF">VHEMI02078</name>
</gene>
<feature type="region of interest" description="Disordered" evidence="1">
    <location>
        <begin position="533"/>
        <end position="697"/>
    </location>
</feature>
<dbReference type="OrthoDB" id="5204833at2759"/>
<dbReference type="AlphaFoldDB" id="A0A0A1T9D9"/>
<dbReference type="Proteomes" id="UP000039046">
    <property type="component" value="Unassembled WGS sequence"/>
</dbReference>
<feature type="region of interest" description="Disordered" evidence="1">
    <location>
        <begin position="401"/>
        <end position="503"/>
    </location>
</feature>
<feature type="compositionally biased region" description="Low complexity" evidence="1">
    <location>
        <begin position="351"/>
        <end position="364"/>
    </location>
</feature>
<feature type="compositionally biased region" description="Polar residues" evidence="1">
    <location>
        <begin position="535"/>
        <end position="550"/>
    </location>
</feature>
<feature type="region of interest" description="Disordered" evidence="1">
    <location>
        <begin position="217"/>
        <end position="377"/>
    </location>
</feature>
<feature type="compositionally biased region" description="Polar residues" evidence="1">
    <location>
        <begin position="633"/>
        <end position="661"/>
    </location>
</feature>
<organism evidence="2 3">
    <name type="scientific">[Torrubiella] hemipterigena</name>
    <dbReference type="NCBI Taxonomy" id="1531966"/>
    <lineage>
        <taxon>Eukaryota</taxon>
        <taxon>Fungi</taxon>
        <taxon>Dikarya</taxon>
        <taxon>Ascomycota</taxon>
        <taxon>Pezizomycotina</taxon>
        <taxon>Sordariomycetes</taxon>
        <taxon>Hypocreomycetidae</taxon>
        <taxon>Hypocreales</taxon>
        <taxon>Clavicipitaceae</taxon>
        <taxon>Clavicipitaceae incertae sedis</taxon>
        <taxon>'Torrubiella' clade</taxon>
    </lineage>
</organism>
<feature type="region of interest" description="Disordered" evidence="1">
    <location>
        <begin position="1"/>
        <end position="111"/>
    </location>
</feature>
<dbReference type="HOGENOM" id="CLU_015328_0_0_1"/>
<accession>A0A0A1T9D9</accession>
<sequence>MSPPRRRSARLASSVKAPKTTINLAAVEEQNELPEQSTPSARRSRTIAVASTPKTPPSSAMKPAHSEMHPSKAHQSTAEPSSAARLGFTDIRSASKRGSLGPVGQDTPTKINIVPSSDFSFSVTKPVASIQFTSEAQRIMDELQEKAAMFKADLQAKRDAEIAAGEAPAGRRFARPSGRFSAAHNAEFDKMESIAGHASAWRASRFTPVVAVAGVKRSPSKASLIDATPTKSPLTRSPPKTKLNESAEQPRRNLKRKSSAANLDRAPSVSPRKAEPPTSPTKAHPLPTPVAASAKRVKKQKEDDASTSRPGRPTTSVARSAQKPLPKAPSVISRLLSPTKSSRAHTSAVRKPVTSTVTTPSKSTYGSLSKPVAALASPSKTLEAQRRILTPNRFQKVKSILRAQAPTDGEGRSAIPQPRAHISMTPAPPRTMKELPPVPLTTPRRKLAKKVTFTPDTKRAALPQHSPSPFKAGILKFGSSFGSASKQQQDETSGKVDYPDLSSFSGILDDAKEKSIAGAGTFTFRSDHTIEFKDISQSGFGASPGQSSVRQVRKSMPDMPGSFPAPPAPSTHEDKENRAPAQSPNKLLSGVPHGLSTKKRHRPSTDEEDAEREAVERASKKQKSSHTPLFASRSVSSTPTSNKRVRTTATPTPSKSFNIGTPGSAAARTPMSASSATRRVGMSLSRLNMLARPKNRV</sequence>